<proteinExistence type="predicted"/>
<comment type="caution">
    <text evidence="1">The sequence shown here is derived from an EMBL/GenBank/DDBJ whole genome shotgun (WGS) entry which is preliminary data.</text>
</comment>
<dbReference type="Proteomes" id="UP001196915">
    <property type="component" value="Unassembled WGS sequence"/>
</dbReference>
<dbReference type="SUPFAM" id="SSF117074">
    <property type="entry name" value="Hypothetical protein PA1324"/>
    <property type="match status" value="1"/>
</dbReference>
<organism evidence="1 2">
    <name type="scientific">Burkholderia multivorans</name>
    <dbReference type="NCBI Taxonomy" id="87883"/>
    <lineage>
        <taxon>Bacteria</taxon>
        <taxon>Pseudomonadati</taxon>
        <taxon>Pseudomonadota</taxon>
        <taxon>Betaproteobacteria</taxon>
        <taxon>Burkholderiales</taxon>
        <taxon>Burkholderiaceae</taxon>
        <taxon>Burkholderia</taxon>
        <taxon>Burkholderia cepacia complex</taxon>
    </lineage>
</organism>
<reference evidence="1" key="1">
    <citation type="submission" date="2021-06" db="EMBL/GenBank/DDBJ databases">
        <title>A collection of bacterial strains from the Burkholderia cepacia Research Laboratory and Repository.</title>
        <authorList>
            <person name="Lipuma J."/>
            <person name="Spilker T."/>
        </authorList>
    </citation>
    <scope>NUCLEOTIDE SEQUENCE</scope>
    <source>
        <strain evidence="1">AU37435</strain>
    </source>
</reference>
<accession>A0AAP2MPU3</accession>
<gene>
    <name evidence="1" type="ORF">KTE52_20985</name>
</gene>
<sequence length="649" mass="67073">MSAHAVSRSSSSLPGFWHTSASDCQNHFVGRFAGRRFLFGGPATAGLFLLFTSGPQRVLLSKVPTMKVKNHTGFAKHILGVSIAASLAACGGGGDSGQPSAGGTTPTTPAPTITGKAIDGYLAGATVCLDLNNNGVCDAGEPSAITDATGQFSISYSGDATGKTLLVQVTSATKDLSRPAGFQFPASFTLSQIVQPASSQVVSPLTTLVSAQMQTGLGRTQAIAAVQQLVGSQVDPNADYLVNHDTATQTLAAQVVDTLGTFAANGTVDAATLRNVLNAMVAKGSVTAITQDDLAAQADKPVYQVADASQVLSMPTYSFVDYLVSFFGGYNQTPGSTNQALVRDVRQIVNGALQVDQQENLPAGSDSWTTVGLGAYNGGKYDGLAGEYVLKADGTWSDLVSETQRLVPQPLSRIGTTLFGTDPASGIGFTYEARSVDLSGKPLSLAAPAVPGLYDFSHASQLTGTTFPRGTRAYLGIQAYSADRIVLPVSVPYCDNAVVQSGVVCGGVPAYMDGSTIVMTAGNSNTAYTSIQQAIGAELAALNVGLGSIQLSADHHATVDDQPGTWSVYANNPNVLVFDFAPTDLSALAANNGRMQPLVQGAKLILALRAGRLQVGWLYPSTYTETSLQFASGLPASLMTALNAVITAR</sequence>
<protein>
    <submittedName>
        <fullName evidence="1">Uncharacterized protein</fullName>
    </submittedName>
</protein>
<evidence type="ECO:0000313" key="1">
    <source>
        <dbReference type="EMBL" id="MBU9358815.1"/>
    </source>
</evidence>
<dbReference type="EMBL" id="JAHPMX010000012">
    <property type="protein sequence ID" value="MBU9358815.1"/>
    <property type="molecule type" value="Genomic_DNA"/>
</dbReference>
<dbReference type="AlphaFoldDB" id="A0AAP2MPU3"/>
<evidence type="ECO:0000313" key="2">
    <source>
        <dbReference type="Proteomes" id="UP001196915"/>
    </source>
</evidence>
<name>A0AAP2MPU3_9BURK</name>